<dbReference type="STRING" id="323097.Nham_1350"/>
<evidence type="ECO:0000256" key="1">
    <source>
        <dbReference type="ARBA" id="ARBA00007227"/>
    </source>
</evidence>
<protein>
    <recommendedName>
        <fullName evidence="2">HTH cro/C1-type domain-containing protein</fullName>
    </recommendedName>
</protein>
<sequence length="362" mass="40237">MGTTGNMLRLARQLRGLQQGEAAAGLGVPPVELSRVETGLKEPTEALLESASKLFTLPAAFFKQTDTVYGAPVSVHPMWRKKTDVPAPEVHRIIAELNIRIMHLRRLLDATDLDPVRKLPRFDSDSYGNDPAAIADLVRRFWQVPEGPIEDLTALVEDAGIIVAHSDFGGSSISGVTFSIAGMPPLVVLNSSQPADRMRFTLAHELGHIVMHKFPTPEMEDEANQFASNLLLPTEDVKPYFVGRKVDLPLLAALKPEWRVSMASLVFAAKRAGALNEGQAQYIWKQFNIHKIKLREPPELDFTPETPRTISELVSLHMQDLNYSLYDLSAMLSMHQNEIALTYSIDLPGDDKGRPKHLRVIQ</sequence>
<dbReference type="eggNOG" id="COG2856">
    <property type="taxonomic scope" value="Bacteria"/>
</dbReference>
<name>Q1QNM3_NITHX</name>
<accession>Q1QNM3</accession>
<evidence type="ECO:0000313" key="4">
    <source>
        <dbReference type="Proteomes" id="UP000001953"/>
    </source>
</evidence>
<dbReference type="Proteomes" id="UP000001953">
    <property type="component" value="Chromosome"/>
</dbReference>
<dbReference type="CDD" id="cd00093">
    <property type="entry name" value="HTH_XRE"/>
    <property type="match status" value="1"/>
</dbReference>
<dbReference type="HOGENOM" id="CLU_053651_1_1_5"/>
<dbReference type="SMART" id="SM00530">
    <property type="entry name" value="HTH_XRE"/>
    <property type="match status" value="1"/>
</dbReference>
<dbReference type="Gene3D" id="1.10.10.2910">
    <property type="match status" value="1"/>
</dbReference>
<proteinExistence type="inferred from homology"/>
<dbReference type="OrthoDB" id="9794834at2"/>
<feature type="domain" description="HTH cro/C1-type" evidence="2">
    <location>
        <begin position="8"/>
        <end position="62"/>
    </location>
</feature>
<dbReference type="AlphaFoldDB" id="Q1QNM3"/>
<dbReference type="RefSeq" id="WP_011509866.1">
    <property type="nucleotide sequence ID" value="NC_007964.1"/>
</dbReference>
<dbReference type="Pfam" id="PF01381">
    <property type="entry name" value="HTH_3"/>
    <property type="match status" value="1"/>
</dbReference>
<dbReference type="Pfam" id="PF06114">
    <property type="entry name" value="Peptidase_M78"/>
    <property type="match status" value="1"/>
</dbReference>
<dbReference type="InterPro" id="IPR001387">
    <property type="entry name" value="Cro/C1-type_HTH"/>
</dbReference>
<dbReference type="InterPro" id="IPR010982">
    <property type="entry name" value="Lambda_DNA-bd_dom_sf"/>
</dbReference>
<dbReference type="PANTHER" id="PTHR43236:SF1">
    <property type="entry name" value="BLL7220 PROTEIN"/>
    <property type="match status" value="1"/>
</dbReference>
<comment type="similarity">
    <text evidence="1">Belongs to the short-chain fatty acyl-CoA assimilation regulator (ScfR) family.</text>
</comment>
<evidence type="ECO:0000313" key="3">
    <source>
        <dbReference type="EMBL" id="ABE62174.1"/>
    </source>
</evidence>
<dbReference type="eggNOG" id="COG1396">
    <property type="taxonomic scope" value="Bacteria"/>
</dbReference>
<dbReference type="InterPro" id="IPR052345">
    <property type="entry name" value="Rad_response_metalloprotease"/>
</dbReference>
<dbReference type="InterPro" id="IPR010359">
    <property type="entry name" value="IrrE_HExxH"/>
</dbReference>
<dbReference type="PANTHER" id="PTHR43236">
    <property type="entry name" value="ANTITOXIN HIGA1"/>
    <property type="match status" value="1"/>
</dbReference>
<dbReference type="KEGG" id="nha:Nham_1350"/>
<reference evidence="3 4" key="1">
    <citation type="submission" date="2006-03" db="EMBL/GenBank/DDBJ databases">
        <title>Complete sequence of chromosome of Nitrobacter hamburgensis X14.</title>
        <authorList>
            <consortium name="US DOE Joint Genome Institute"/>
            <person name="Copeland A."/>
            <person name="Lucas S."/>
            <person name="Lapidus A."/>
            <person name="Barry K."/>
            <person name="Detter J.C."/>
            <person name="Glavina del Rio T."/>
            <person name="Hammon N."/>
            <person name="Israni S."/>
            <person name="Dalin E."/>
            <person name="Tice H."/>
            <person name="Pitluck S."/>
            <person name="Chain P."/>
            <person name="Malfatti S."/>
            <person name="Shin M."/>
            <person name="Vergez L."/>
            <person name="Schmutz J."/>
            <person name="Larimer F."/>
            <person name="Land M."/>
            <person name="Hauser L."/>
            <person name="Kyrpides N."/>
            <person name="Ivanova N."/>
            <person name="Ward B."/>
            <person name="Arp D."/>
            <person name="Klotz M."/>
            <person name="Stein L."/>
            <person name="O'Mullan G."/>
            <person name="Starkenburg S."/>
            <person name="Sayavedra L."/>
            <person name="Poret-Peterson A.T."/>
            <person name="Gentry M.E."/>
            <person name="Bruce D."/>
            <person name="Richardson P."/>
        </authorList>
    </citation>
    <scope>NUCLEOTIDE SEQUENCE [LARGE SCALE GENOMIC DNA]</scope>
    <source>
        <strain evidence="4">DSM 10229 / NCIMB 13809 / X14</strain>
    </source>
</reference>
<dbReference type="Gene3D" id="1.10.260.40">
    <property type="entry name" value="lambda repressor-like DNA-binding domains"/>
    <property type="match status" value="1"/>
</dbReference>
<dbReference type="EMBL" id="CP000319">
    <property type="protein sequence ID" value="ABE62174.1"/>
    <property type="molecule type" value="Genomic_DNA"/>
</dbReference>
<dbReference type="GO" id="GO:0003677">
    <property type="term" value="F:DNA binding"/>
    <property type="evidence" value="ECO:0007669"/>
    <property type="project" value="InterPro"/>
</dbReference>
<gene>
    <name evidence="3" type="ordered locus">Nham_1350</name>
</gene>
<organism evidence="3 4">
    <name type="scientific">Nitrobacter hamburgensis (strain DSM 10229 / NCIMB 13809 / X14)</name>
    <dbReference type="NCBI Taxonomy" id="323097"/>
    <lineage>
        <taxon>Bacteria</taxon>
        <taxon>Pseudomonadati</taxon>
        <taxon>Pseudomonadota</taxon>
        <taxon>Alphaproteobacteria</taxon>
        <taxon>Hyphomicrobiales</taxon>
        <taxon>Nitrobacteraceae</taxon>
        <taxon>Nitrobacter</taxon>
    </lineage>
</organism>
<evidence type="ECO:0000259" key="2">
    <source>
        <dbReference type="PROSITE" id="PS50943"/>
    </source>
</evidence>
<dbReference type="PROSITE" id="PS50943">
    <property type="entry name" value="HTH_CROC1"/>
    <property type="match status" value="1"/>
</dbReference>
<dbReference type="SUPFAM" id="SSF47413">
    <property type="entry name" value="lambda repressor-like DNA-binding domains"/>
    <property type="match status" value="1"/>
</dbReference>
<keyword evidence="4" id="KW-1185">Reference proteome</keyword>